<feature type="non-terminal residue" evidence="1">
    <location>
        <position position="1"/>
    </location>
</feature>
<dbReference type="AlphaFoldDB" id="A0ABD0NJI2"/>
<proteinExistence type="predicted"/>
<evidence type="ECO:0000313" key="2">
    <source>
        <dbReference type="Proteomes" id="UP001529510"/>
    </source>
</evidence>
<gene>
    <name evidence="1" type="ORF">M9458_045021</name>
</gene>
<sequence length="53" mass="5901">LIVQLQSVSESPIRTIKCGEDSIKFVDVSNESLSSAKIPHYVVLFMCFSNINI</sequence>
<keyword evidence="2" id="KW-1185">Reference proteome</keyword>
<dbReference type="Proteomes" id="UP001529510">
    <property type="component" value="Unassembled WGS sequence"/>
</dbReference>
<name>A0ABD0NJI2_CIRMR</name>
<protein>
    <submittedName>
        <fullName evidence="1">Uncharacterized protein</fullName>
    </submittedName>
</protein>
<organism evidence="1 2">
    <name type="scientific">Cirrhinus mrigala</name>
    <name type="common">Mrigala</name>
    <dbReference type="NCBI Taxonomy" id="683832"/>
    <lineage>
        <taxon>Eukaryota</taxon>
        <taxon>Metazoa</taxon>
        <taxon>Chordata</taxon>
        <taxon>Craniata</taxon>
        <taxon>Vertebrata</taxon>
        <taxon>Euteleostomi</taxon>
        <taxon>Actinopterygii</taxon>
        <taxon>Neopterygii</taxon>
        <taxon>Teleostei</taxon>
        <taxon>Ostariophysi</taxon>
        <taxon>Cypriniformes</taxon>
        <taxon>Cyprinidae</taxon>
        <taxon>Labeoninae</taxon>
        <taxon>Labeonini</taxon>
        <taxon>Cirrhinus</taxon>
    </lineage>
</organism>
<evidence type="ECO:0000313" key="1">
    <source>
        <dbReference type="EMBL" id="KAL0161296.1"/>
    </source>
</evidence>
<comment type="caution">
    <text evidence="1">The sequence shown here is derived from an EMBL/GenBank/DDBJ whole genome shotgun (WGS) entry which is preliminary data.</text>
</comment>
<reference evidence="1 2" key="1">
    <citation type="submission" date="2024-05" db="EMBL/GenBank/DDBJ databases">
        <title>Genome sequencing and assembly of Indian major carp, Cirrhinus mrigala (Hamilton, 1822).</title>
        <authorList>
            <person name="Mohindra V."/>
            <person name="Chowdhury L.M."/>
            <person name="Lal K."/>
            <person name="Jena J.K."/>
        </authorList>
    </citation>
    <scope>NUCLEOTIDE SEQUENCE [LARGE SCALE GENOMIC DNA]</scope>
    <source>
        <strain evidence="1">CM1030</strain>
        <tissue evidence="1">Blood</tissue>
    </source>
</reference>
<accession>A0ABD0NJI2</accession>
<dbReference type="EMBL" id="JAMKFB020000022">
    <property type="protein sequence ID" value="KAL0161296.1"/>
    <property type="molecule type" value="Genomic_DNA"/>
</dbReference>